<name>A0A922HV52_DERFA</name>
<comment type="caution">
    <text evidence="1">The sequence shown here is derived from an EMBL/GenBank/DDBJ whole genome shotgun (WGS) entry which is preliminary data.</text>
</comment>
<dbReference type="AlphaFoldDB" id="A0A922HV52"/>
<evidence type="ECO:0000313" key="2">
    <source>
        <dbReference type="Proteomes" id="UP000790347"/>
    </source>
</evidence>
<proteinExistence type="predicted"/>
<reference evidence="1" key="2">
    <citation type="journal article" date="2022" name="Res Sq">
        <title>Comparative Genomics Reveals Insights into the Divergent Evolution of Astigmatic Mites and Household Pest Adaptations.</title>
        <authorList>
            <person name="Xiong Q."/>
            <person name="Wan A.T.-Y."/>
            <person name="Liu X.-Y."/>
            <person name="Fung C.S.-H."/>
            <person name="Xiao X."/>
            <person name="Malainual N."/>
            <person name="Hou J."/>
            <person name="Wang L."/>
            <person name="Wang M."/>
            <person name="Yang K."/>
            <person name="Cui Y."/>
            <person name="Leung E."/>
            <person name="Nong W."/>
            <person name="Shin S.-K."/>
            <person name="Au S."/>
            <person name="Jeong K.Y."/>
            <person name="Chew F.T."/>
            <person name="Hui J."/>
            <person name="Leung T.F."/>
            <person name="Tungtrongchitr A."/>
            <person name="Zhong N."/>
            <person name="Liu Z."/>
            <person name="Tsui S."/>
        </authorList>
    </citation>
    <scope>NUCLEOTIDE SEQUENCE</scope>
    <source>
        <strain evidence="1">Derf</strain>
        <tissue evidence="1">Whole organism</tissue>
    </source>
</reference>
<protein>
    <submittedName>
        <fullName evidence="1">Uncharacterized protein</fullName>
    </submittedName>
</protein>
<sequence length="75" mass="8717">MECNYSLSVIKSCNMIEENQCINHQTNGRYITWTTCIIPNQLQLITITNNNLIRSKCTLFTQQQQQQLVNLIQIA</sequence>
<dbReference type="Proteomes" id="UP000790347">
    <property type="component" value="Unassembled WGS sequence"/>
</dbReference>
<reference evidence="1" key="1">
    <citation type="submission" date="2013-05" db="EMBL/GenBank/DDBJ databases">
        <authorList>
            <person name="Yim A.K.Y."/>
            <person name="Chan T.F."/>
            <person name="Ji K.M."/>
            <person name="Liu X.Y."/>
            <person name="Zhou J.W."/>
            <person name="Li R.Q."/>
            <person name="Yang K.Y."/>
            <person name="Li J."/>
            <person name="Li M."/>
            <person name="Law P.T.W."/>
            <person name="Wu Y.L."/>
            <person name="Cai Z.L."/>
            <person name="Qin H."/>
            <person name="Bao Y."/>
            <person name="Leung R.K.K."/>
            <person name="Ng P.K.S."/>
            <person name="Zou J."/>
            <person name="Zhong X.J."/>
            <person name="Ran P.X."/>
            <person name="Zhong N.S."/>
            <person name="Liu Z.G."/>
            <person name="Tsui S.K.W."/>
        </authorList>
    </citation>
    <scope>NUCLEOTIDE SEQUENCE</scope>
    <source>
        <strain evidence="1">Derf</strain>
        <tissue evidence="1">Whole organism</tissue>
    </source>
</reference>
<dbReference type="EMBL" id="ASGP02000004">
    <property type="protein sequence ID" value="KAH9511034.1"/>
    <property type="molecule type" value="Genomic_DNA"/>
</dbReference>
<organism evidence="1 2">
    <name type="scientific">Dermatophagoides farinae</name>
    <name type="common">American house dust mite</name>
    <dbReference type="NCBI Taxonomy" id="6954"/>
    <lineage>
        <taxon>Eukaryota</taxon>
        <taxon>Metazoa</taxon>
        <taxon>Ecdysozoa</taxon>
        <taxon>Arthropoda</taxon>
        <taxon>Chelicerata</taxon>
        <taxon>Arachnida</taxon>
        <taxon>Acari</taxon>
        <taxon>Acariformes</taxon>
        <taxon>Sarcoptiformes</taxon>
        <taxon>Astigmata</taxon>
        <taxon>Psoroptidia</taxon>
        <taxon>Analgoidea</taxon>
        <taxon>Pyroglyphidae</taxon>
        <taxon>Dermatophagoidinae</taxon>
        <taxon>Dermatophagoides</taxon>
    </lineage>
</organism>
<evidence type="ECO:0000313" key="1">
    <source>
        <dbReference type="EMBL" id="KAH9511034.1"/>
    </source>
</evidence>
<accession>A0A922HV52</accession>
<gene>
    <name evidence="1" type="ORF">DERF_009520</name>
</gene>
<keyword evidence="2" id="KW-1185">Reference proteome</keyword>